<feature type="short sequence motif" description="DGA/G" evidence="2">
    <location>
        <begin position="238"/>
        <end position="240"/>
    </location>
</feature>
<keyword evidence="2" id="KW-0442">Lipid degradation</keyword>
<feature type="short sequence motif" description="GXSXG" evidence="2">
    <location>
        <begin position="43"/>
        <end position="47"/>
    </location>
</feature>
<feature type="active site" description="Proton acceptor" evidence="2">
    <location>
        <position position="238"/>
    </location>
</feature>
<evidence type="ECO:0000256" key="2">
    <source>
        <dbReference type="PROSITE-ProRule" id="PRU01161"/>
    </source>
</evidence>
<comment type="caution">
    <text evidence="2">Lacks conserved residue(s) required for the propagation of feature annotation.</text>
</comment>
<dbReference type="KEGG" id="fgi:OP10G_0395"/>
<evidence type="ECO:0000313" key="5">
    <source>
        <dbReference type="Proteomes" id="UP000027982"/>
    </source>
</evidence>
<dbReference type="PROSITE" id="PS51635">
    <property type="entry name" value="PNPLA"/>
    <property type="match status" value="1"/>
</dbReference>
<feature type="active site" description="Nucleophile" evidence="2">
    <location>
        <position position="45"/>
    </location>
</feature>
<reference evidence="4 5" key="1">
    <citation type="journal article" date="2014" name="PLoS ONE">
        <title>The first complete genome sequence of the class fimbriimonadia in the phylum armatimonadetes.</title>
        <authorList>
            <person name="Hu Z.Y."/>
            <person name="Wang Y.Z."/>
            <person name="Im W.T."/>
            <person name="Wang S.Y."/>
            <person name="Zhao G.P."/>
            <person name="Zheng H.J."/>
            <person name="Quan Z.X."/>
        </authorList>
    </citation>
    <scope>NUCLEOTIDE SEQUENCE [LARGE SCALE GENOMIC DNA]</scope>
    <source>
        <strain evidence="4">Gsoil 348</strain>
    </source>
</reference>
<sequence length="497" mass="53156">MSSNGAVALGSYEAGVLAQIYADVAALNQHSGEQVVGIDAIAGASAGAVTGALLAQAIATSASSDWLTGRLLKAWVEDLNADTLLGKTDNASHSLFDPTAFDVIAPEVLMSDDEVRSACAGREVPTVALWIALTNVGGIPYTIPVSNGEVIASLYADYEPFLIEKGIPHRAPPIESLKSDAPDTGMPLSWKEVELAVITSGAFPFAFKNRILERDLDNYPDAVRPADGSAKVKFNYTDGGVMNNNPLGRAIDAASFQEKLSGHRGPRTFLIIEPDPSTAQQAQANLAKVKNTLDPNGMPPLQLGASLINAYFNEAMYRDLATATKTNQRLQALNDTLQALALPDEEADAIRKAVGMDYKKVIEIDRIPGVARLHPLAGSFAGHFGGFFDRRYRVHDFAVGCLEARNWFKRWYPGADGLKPVLESKLAEGVSPATVDPGGFGGIDDKALGHTKDKVADRVESLVEHALKAGGLLGLLERPLLALGRHVVREELNRVMK</sequence>
<keyword evidence="2" id="KW-0378">Hydrolase</keyword>
<evidence type="ECO:0000313" key="4">
    <source>
        <dbReference type="EMBL" id="AIE83763.1"/>
    </source>
</evidence>
<protein>
    <submittedName>
        <fullName evidence="4">Patatin</fullName>
    </submittedName>
</protein>
<dbReference type="EMBL" id="CP007139">
    <property type="protein sequence ID" value="AIE83763.1"/>
    <property type="molecule type" value="Genomic_DNA"/>
</dbReference>
<dbReference type="AlphaFoldDB" id="A0A068NJG8"/>
<feature type="domain" description="PNPLA" evidence="3">
    <location>
        <begin position="1"/>
        <end position="251"/>
    </location>
</feature>
<dbReference type="InterPro" id="IPR016035">
    <property type="entry name" value="Acyl_Trfase/lysoPLipase"/>
</dbReference>
<dbReference type="GO" id="GO:0016042">
    <property type="term" value="P:lipid catabolic process"/>
    <property type="evidence" value="ECO:0007669"/>
    <property type="project" value="UniProtKB-UniRule"/>
</dbReference>
<proteinExistence type="predicted"/>
<dbReference type="OrthoDB" id="100834at2"/>
<evidence type="ECO:0000259" key="3">
    <source>
        <dbReference type="PROSITE" id="PS51635"/>
    </source>
</evidence>
<keyword evidence="5" id="KW-1185">Reference proteome</keyword>
<dbReference type="GO" id="GO:0016787">
    <property type="term" value="F:hydrolase activity"/>
    <property type="evidence" value="ECO:0007669"/>
    <property type="project" value="UniProtKB-UniRule"/>
</dbReference>
<gene>
    <name evidence="4" type="ORF">OP10G_0395</name>
</gene>
<organism evidence="4 5">
    <name type="scientific">Fimbriimonas ginsengisoli Gsoil 348</name>
    <dbReference type="NCBI Taxonomy" id="661478"/>
    <lineage>
        <taxon>Bacteria</taxon>
        <taxon>Bacillati</taxon>
        <taxon>Armatimonadota</taxon>
        <taxon>Fimbriimonadia</taxon>
        <taxon>Fimbriimonadales</taxon>
        <taxon>Fimbriimonadaceae</taxon>
        <taxon>Fimbriimonas</taxon>
    </lineage>
</organism>
<dbReference type="Gene3D" id="3.40.1090.10">
    <property type="entry name" value="Cytosolic phospholipase A2 catalytic domain"/>
    <property type="match status" value="2"/>
</dbReference>
<dbReference type="InterPro" id="IPR002641">
    <property type="entry name" value="PNPLA_dom"/>
</dbReference>
<keyword evidence="1 2" id="KW-0443">Lipid metabolism</keyword>
<evidence type="ECO:0000256" key="1">
    <source>
        <dbReference type="ARBA" id="ARBA00023098"/>
    </source>
</evidence>
<name>A0A068NJG8_FIMGI</name>
<dbReference type="SUPFAM" id="SSF52151">
    <property type="entry name" value="FabD/lysophospholipase-like"/>
    <property type="match status" value="1"/>
</dbReference>
<dbReference type="eggNOG" id="COG1752">
    <property type="taxonomic scope" value="Bacteria"/>
</dbReference>
<dbReference type="HOGENOM" id="CLU_480330_0_0_0"/>
<accession>A0A068NJG8</accession>
<dbReference type="Pfam" id="PF01734">
    <property type="entry name" value="Patatin"/>
    <property type="match status" value="1"/>
</dbReference>
<dbReference type="Proteomes" id="UP000027982">
    <property type="component" value="Chromosome"/>
</dbReference>